<dbReference type="PIRSF" id="PIRSF000097">
    <property type="entry name" value="AKR"/>
    <property type="match status" value="1"/>
</dbReference>
<evidence type="ECO:0000313" key="5">
    <source>
        <dbReference type="EMBL" id="WYY06155.1"/>
    </source>
</evidence>
<comment type="similarity">
    <text evidence="1">Belongs to the aldo/keto reductase family.</text>
</comment>
<feature type="domain" description="NADP-dependent oxidoreductase" evidence="4">
    <location>
        <begin position="25"/>
        <end position="273"/>
    </location>
</feature>
<dbReference type="Gene3D" id="3.20.20.100">
    <property type="entry name" value="NADP-dependent oxidoreductase domain"/>
    <property type="match status" value="1"/>
</dbReference>
<dbReference type="PANTHER" id="PTHR43827">
    <property type="entry name" value="2,5-DIKETO-D-GLUCONIC ACID REDUCTASE"/>
    <property type="match status" value="1"/>
</dbReference>
<evidence type="ECO:0000259" key="4">
    <source>
        <dbReference type="Pfam" id="PF00248"/>
    </source>
</evidence>
<accession>A0ABZ2TXF5</accession>
<dbReference type="PROSITE" id="PS00798">
    <property type="entry name" value="ALDOKETO_REDUCTASE_1"/>
    <property type="match status" value="1"/>
</dbReference>
<dbReference type="PRINTS" id="PR00069">
    <property type="entry name" value="ALDKETRDTASE"/>
</dbReference>
<keyword evidence="6" id="KW-1185">Reference proteome</keyword>
<dbReference type="InterPro" id="IPR023210">
    <property type="entry name" value="NADP_OxRdtase_dom"/>
</dbReference>
<gene>
    <name evidence="5" type="ORF">RVF87_13855</name>
</gene>
<dbReference type="Pfam" id="PF00248">
    <property type="entry name" value="Aldo_ket_red"/>
    <property type="match status" value="1"/>
</dbReference>
<evidence type="ECO:0000256" key="3">
    <source>
        <dbReference type="ARBA" id="ARBA00023002"/>
    </source>
</evidence>
<keyword evidence="3" id="KW-0560">Oxidoreductase</keyword>
<evidence type="ECO:0000313" key="6">
    <source>
        <dbReference type="Proteomes" id="UP001479933"/>
    </source>
</evidence>
<proteinExistence type="inferred from homology"/>
<reference evidence="5 6" key="1">
    <citation type="journal article" date="2023" name="Virus Evol.">
        <title>Computational host range prediction-The good, the bad, and the ugly.</title>
        <authorList>
            <person name="Howell A.A."/>
            <person name="Versoza C.J."/>
            <person name="Pfeifer S.P."/>
        </authorList>
    </citation>
    <scope>NUCLEOTIDE SEQUENCE [LARGE SCALE GENOMIC DNA]</scope>
    <source>
        <strain evidence="5 6">1610/1b</strain>
    </source>
</reference>
<evidence type="ECO:0000256" key="1">
    <source>
        <dbReference type="ARBA" id="ARBA00007905"/>
    </source>
</evidence>
<organism evidence="5 6">
    <name type="scientific">Gordonia hydrophobica</name>
    <dbReference type="NCBI Taxonomy" id="40516"/>
    <lineage>
        <taxon>Bacteria</taxon>
        <taxon>Bacillati</taxon>
        <taxon>Actinomycetota</taxon>
        <taxon>Actinomycetes</taxon>
        <taxon>Mycobacteriales</taxon>
        <taxon>Gordoniaceae</taxon>
        <taxon>Gordonia</taxon>
    </lineage>
</organism>
<evidence type="ECO:0000256" key="2">
    <source>
        <dbReference type="ARBA" id="ARBA00022857"/>
    </source>
</evidence>
<dbReference type="Proteomes" id="UP001479933">
    <property type="component" value="Chromosome"/>
</dbReference>
<dbReference type="PROSITE" id="PS00063">
    <property type="entry name" value="ALDOKETO_REDUCTASE_3"/>
    <property type="match status" value="1"/>
</dbReference>
<name>A0ABZ2TXF5_9ACTN</name>
<dbReference type="PANTHER" id="PTHR43827:SF3">
    <property type="entry name" value="NADP-DEPENDENT OXIDOREDUCTASE DOMAIN-CONTAINING PROTEIN"/>
    <property type="match status" value="1"/>
</dbReference>
<dbReference type="InterPro" id="IPR018170">
    <property type="entry name" value="Aldo/ket_reductase_CS"/>
</dbReference>
<dbReference type="PROSITE" id="PS00062">
    <property type="entry name" value="ALDOKETO_REDUCTASE_2"/>
    <property type="match status" value="1"/>
</dbReference>
<dbReference type="EMBL" id="CP136137">
    <property type="protein sequence ID" value="WYY06155.1"/>
    <property type="molecule type" value="Genomic_DNA"/>
</dbReference>
<dbReference type="SUPFAM" id="SSF51430">
    <property type="entry name" value="NAD(P)-linked oxidoreductase"/>
    <property type="match status" value="1"/>
</dbReference>
<keyword evidence="2" id="KW-0521">NADP</keyword>
<sequence>MTGTTITLTNGIEMPTLGLGVFLAPAEQTAEAVSTAIGTGYRLIDTAAAYVNERAVGDGIRASGVDRDELFVTTKLWPGQYGDRAVHGFESSLGRLGLDYVDLYLLHWPVPTDFDATVQAYRAMDDLRADGRIRAIGVCNFLPHHLQRLEDETGLVPTLNQIELNPFYTQPDTRAANAERGIVTQAWAPIGGTYQRKQDVVTNGAPTPLEHPLITGLAQKYGKTPAQVVIRWHLDHGVSAIPKSVHATRIVENFDVFDFSLTLEEIAEIDALDTGVRAGGDPESFTADSYPTDIDAQ</sequence>
<dbReference type="InterPro" id="IPR036812">
    <property type="entry name" value="NAD(P)_OxRdtase_dom_sf"/>
</dbReference>
<protein>
    <submittedName>
        <fullName evidence="5">Aldo/keto reductase</fullName>
    </submittedName>
</protein>
<dbReference type="RefSeq" id="WP_066163210.1">
    <property type="nucleotide sequence ID" value="NZ_CP136137.1"/>
</dbReference>
<dbReference type="InterPro" id="IPR020471">
    <property type="entry name" value="AKR"/>
</dbReference>